<dbReference type="Proteomes" id="UP000593573">
    <property type="component" value="Unassembled WGS sequence"/>
</dbReference>
<accession>A0A7J8VQ56</accession>
<evidence type="ECO:0000313" key="1">
    <source>
        <dbReference type="EMBL" id="MBA0664740.1"/>
    </source>
</evidence>
<reference evidence="1 2" key="1">
    <citation type="journal article" date="2019" name="Genome Biol. Evol.">
        <title>Insights into the evolution of the New World diploid cottons (Gossypium, subgenus Houzingenia) based on genome sequencing.</title>
        <authorList>
            <person name="Grover C.E."/>
            <person name="Arick M.A. 2nd"/>
            <person name="Thrash A."/>
            <person name="Conover J.L."/>
            <person name="Sanders W.S."/>
            <person name="Peterson D.G."/>
            <person name="Frelichowski J.E."/>
            <person name="Scheffler J.A."/>
            <person name="Scheffler B.E."/>
            <person name="Wendel J.F."/>
        </authorList>
    </citation>
    <scope>NUCLEOTIDE SEQUENCE [LARGE SCALE GENOMIC DNA]</scope>
    <source>
        <strain evidence="1">57</strain>
        <tissue evidence="1">Leaf</tissue>
    </source>
</reference>
<dbReference type="EMBL" id="JABFAB010000011">
    <property type="protein sequence ID" value="MBA0664740.1"/>
    <property type="molecule type" value="Genomic_DNA"/>
</dbReference>
<dbReference type="AlphaFoldDB" id="A0A7J8VQ56"/>
<protein>
    <submittedName>
        <fullName evidence="1">Uncharacterized protein</fullName>
    </submittedName>
</protein>
<gene>
    <name evidence="1" type="ORF">Goklo_004701</name>
</gene>
<proteinExistence type="predicted"/>
<sequence>MEKHRKYTYWLCFFTFQCFLEWSPSLVEIFSWW</sequence>
<keyword evidence="2" id="KW-1185">Reference proteome</keyword>
<name>A0A7J8VQ56_9ROSI</name>
<evidence type="ECO:0000313" key="2">
    <source>
        <dbReference type="Proteomes" id="UP000593573"/>
    </source>
</evidence>
<organism evidence="1 2">
    <name type="scientific">Gossypium klotzschianum</name>
    <dbReference type="NCBI Taxonomy" id="34286"/>
    <lineage>
        <taxon>Eukaryota</taxon>
        <taxon>Viridiplantae</taxon>
        <taxon>Streptophyta</taxon>
        <taxon>Embryophyta</taxon>
        <taxon>Tracheophyta</taxon>
        <taxon>Spermatophyta</taxon>
        <taxon>Magnoliopsida</taxon>
        <taxon>eudicotyledons</taxon>
        <taxon>Gunneridae</taxon>
        <taxon>Pentapetalae</taxon>
        <taxon>rosids</taxon>
        <taxon>malvids</taxon>
        <taxon>Malvales</taxon>
        <taxon>Malvaceae</taxon>
        <taxon>Malvoideae</taxon>
        <taxon>Gossypium</taxon>
    </lineage>
</organism>
<comment type="caution">
    <text evidence="1">The sequence shown here is derived from an EMBL/GenBank/DDBJ whole genome shotgun (WGS) entry which is preliminary data.</text>
</comment>